<dbReference type="HAMAP" id="MF_00836">
    <property type="entry name" value="PhnN"/>
    <property type="match status" value="1"/>
</dbReference>
<dbReference type="RefSeq" id="WP_104322921.1">
    <property type="nucleotide sequence ID" value="NZ_PSSX01000018.1"/>
</dbReference>
<dbReference type="InterPro" id="IPR012699">
    <property type="entry name" value="PhnN"/>
</dbReference>
<evidence type="ECO:0000313" key="9">
    <source>
        <dbReference type="Proteomes" id="UP000239917"/>
    </source>
</evidence>
<dbReference type="GO" id="GO:0005524">
    <property type="term" value="F:ATP binding"/>
    <property type="evidence" value="ECO:0007669"/>
    <property type="project" value="UniProtKB-KW"/>
</dbReference>
<comment type="pathway">
    <text evidence="2 6">Metabolic intermediate biosynthesis; 5-phospho-alpha-D-ribose 1-diphosphate biosynthesis; 5-phospho-alpha-D-ribose 1-diphosphate from D-ribose 5-phosphate (route II): step 3/3.</text>
</comment>
<gene>
    <name evidence="6" type="primary">phnN</name>
    <name evidence="8" type="ORF">KEHDKFFH_16490</name>
</gene>
<dbReference type="Proteomes" id="UP000239917">
    <property type="component" value="Unassembled WGS sequence"/>
</dbReference>
<comment type="similarity">
    <text evidence="6">Belongs to the ribose 1,5-bisphosphokinase family.</text>
</comment>
<dbReference type="GO" id="GO:0006015">
    <property type="term" value="P:5-phosphoribose 1-diphosphate biosynthetic process"/>
    <property type="evidence" value="ECO:0007669"/>
    <property type="project" value="UniProtKB-UniRule"/>
</dbReference>
<dbReference type="SMART" id="SM00072">
    <property type="entry name" value="GuKc"/>
    <property type="match status" value="1"/>
</dbReference>
<proteinExistence type="inferred from homology"/>
<comment type="catalytic activity">
    <reaction evidence="1 6">
        <text>alpha-D-ribose 1,5-bisphosphate + ATP = 5-phospho-alpha-D-ribose 1-diphosphate + ADP</text>
        <dbReference type="Rhea" id="RHEA:20109"/>
        <dbReference type="ChEBI" id="CHEBI:30616"/>
        <dbReference type="ChEBI" id="CHEBI:58017"/>
        <dbReference type="ChEBI" id="CHEBI:68688"/>
        <dbReference type="ChEBI" id="CHEBI:456216"/>
        <dbReference type="EC" id="2.7.4.23"/>
    </reaction>
</comment>
<keyword evidence="3 6" id="KW-0808">Transferase</keyword>
<dbReference type="SUPFAM" id="SSF52540">
    <property type="entry name" value="P-loop containing nucleoside triphosphate hydrolases"/>
    <property type="match status" value="1"/>
</dbReference>
<name>A0A2S5Z711_9GAMM</name>
<evidence type="ECO:0000256" key="6">
    <source>
        <dbReference type="HAMAP-Rule" id="MF_00836"/>
    </source>
</evidence>
<comment type="caution">
    <text evidence="8">The sequence shown here is derived from an EMBL/GenBank/DDBJ whole genome shotgun (WGS) entry which is preliminary data.</text>
</comment>
<dbReference type="InterPro" id="IPR008145">
    <property type="entry name" value="GK/Ca_channel_bsu"/>
</dbReference>
<dbReference type="Gene3D" id="3.40.50.300">
    <property type="entry name" value="P-loop containing nucleotide triphosphate hydrolases"/>
    <property type="match status" value="1"/>
</dbReference>
<protein>
    <recommendedName>
        <fullName evidence="6">Ribose 1,5-bisphosphate phosphokinase PhnN</fullName>
        <ecNumber evidence="6">2.7.4.23</ecNumber>
    </recommendedName>
    <alternativeName>
        <fullName evidence="6">Ribose 1,5-bisphosphokinase</fullName>
    </alternativeName>
</protein>
<dbReference type="OrthoDB" id="341217at2"/>
<keyword evidence="4 6" id="KW-0547">Nucleotide-binding</keyword>
<comment type="function">
    <text evidence="6">Catalyzes the phosphorylation of ribose 1,5-bisphosphate to 5-phospho-D-ribosyl alpha-1-diphosphate (PRPP).</text>
</comment>
<dbReference type="GO" id="GO:0019634">
    <property type="term" value="P:organic phosphonate metabolic process"/>
    <property type="evidence" value="ECO:0007669"/>
    <property type="project" value="UniProtKB-UniRule"/>
</dbReference>
<dbReference type="GO" id="GO:0033863">
    <property type="term" value="F:ribose 1,5-bisphosphate phosphokinase activity"/>
    <property type="evidence" value="ECO:0007669"/>
    <property type="project" value="UniProtKB-UniRule"/>
</dbReference>
<sequence length="189" mass="20914">MAGTLIYLVGPSGSGKDTLISLARQQLGQEPDVCFAHRYITRPASAGGENHVALTEEEFLARQRAGLFAMSWASHGCHYGIGIEINQWLAKGLTVVMNGSRGYLKTALQNYPELCPVLIEVAPEVLKERLARRGRETLQDIELRLNRNSQFDLDAETGYLRVDNTHSPDAASQRLLTIINQHRRQGACA</sequence>
<dbReference type="GO" id="GO:0005829">
    <property type="term" value="C:cytosol"/>
    <property type="evidence" value="ECO:0007669"/>
    <property type="project" value="TreeGrafter"/>
</dbReference>
<evidence type="ECO:0000313" key="8">
    <source>
        <dbReference type="EMBL" id="PPI83034.1"/>
    </source>
</evidence>
<evidence type="ECO:0000256" key="3">
    <source>
        <dbReference type="ARBA" id="ARBA00022679"/>
    </source>
</evidence>
<evidence type="ECO:0000256" key="1">
    <source>
        <dbReference type="ARBA" id="ARBA00000373"/>
    </source>
</evidence>
<dbReference type="EMBL" id="PSSX01000018">
    <property type="protein sequence ID" value="PPI83034.1"/>
    <property type="molecule type" value="Genomic_DNA"/>
</dbReference>
<dbReference type="NCBIfam" id="NF007485">
    <property type="entry name" value="PRK10078.1"/>
    <property type="match status" value="1"/>
</dbReference>
<accession>A0A2S5Z711</accession>
<dbReference type="UniPathway" id="UPA00087">
    <property type="reaction ID" value="UER00175"/>
</dbReference>
<evidence type="ECO:0000256" key="5">
    <source>
        <dbReference type="ARBA" id="ARBA00022840"/>
    </source>
</evidence>
<dbReference type="EC" id="2.7.4.23" evidence="6"/>
<dbReference type="AlphaFoldDB" id="A0A2S5Z711"/>
<feature type="binding site" evidence="6">
    <location>
        <begin position="10"/>
        <end position="17"/>
    </location>
    <ligand>
        <name>ATP</name>
        <dbReference type="ChEBI" id="CHEBI:30616"/>
    </ligand>
</feature>
<feature type="domain" description="Guanylate kinase/L-type calcium channel beta subunit" evidence="7">
    <location>
        <begin position="2"/>
        <end position="183"/>
    </location>
</feature>
<reference evidence="8 9" key="1">
    <citation type="submission" date="2018-01" db="EMBL/GenBank/DDBJ databases">
        <title>Complete genome sequences of the type strains of Marinobacter flavimaris and Marinobacter maroccanus.</title>
        <authorList>
            <person name="Palau M."/>
            <person name="Boujida N."/>
            <person name="Manresa A."/>
            <person name="Minana-Galbis D."/>
        </authorList>
    </citation>
    <scope>NUCLEOTIDE SEQUENCE [LARGE SCALE GENOMIC DNA]</scope>
    <source>
        <strain evidence="8 9">N4</strain>
    </source>
</reference>
<dbReference type="PANTHER" id="PTHR23117">
    <property type="entry name" value="GUANYLATE KINASE-RELATED"/>
    <property type="match status" value="1"/>
</dbReference>
<keyword evidence="9" id="KW-1185">Reference proteome</keyword>
<keyword evidence="5 6" id="KW-0067">ATP-binding</keyword>
<dbReference type="NCBIfam" id="TIGR02322">
    <property type="entry name" value="phosphon_PhnN"/>
    <property type="match status" value="1"/>
</dbReference>
<evidence type="ECO:0000259" key="7">
    <source>
        <dbReference type="SMART" id="SM00072"/>
    </source>
</evidence>
<evidence type="ECO:0000256" key="4">
    <source>
        <dbReference type="ARBA" id="ARBA00022741"/>
    </source>
</evidence>
<dbReference type="PANTHER" id="PTHR23117:SF8">
    <property type="entry name" value="RIBOSE 1,5-BISPHOSPHATE PHOSPHOKINASE PHNN"/>
    <property type="match status" value="1"/>
</dbReference>
<dbReference type="InterPro" id="IPR027417">
    <property type="entry name" value="P-loop_NTPase"/>
</dbReference>
<evidence type="ECO:0000256" key="2">
    <source>
        <dbReference type="ARBA" id="ARBA00005069"/>
    </source>
</evidence>
<organism evidence="8 9">
    <name type="scientific">Marinobacter maroccanus</name>
    <dbReference type="NCBI Taxonomy" id="2055143"/>
    <lineage>
        <taxon>Bacteria</taxon>
        <taxon>Pseudomonadati</taxon>
        <taxon>Pseudomonadota</taxon>
        <taxon>Gammaproteobacteria</taxon>
        <taxon>Pseudomonadales</taxon>
        <taxon>Marinobacteraceae</taxon>
        <taxon>Marinobacter</taxon>
    </lineage>
</organism>
<keyword evidence="8" id="KW-0418">Kinase</keyword>